<dbReference type="GO" id="GO:0006974">
    <property type="term" value="P:DNA damage response"/>
    <property type="evidence" value="ECO:0007669"/>
    <property type="project" value="TreeGrafter"/>
</dbReference>
<sequence length="234" mass="26057">MIFGGRSSGTIMITPIPKLLNTVQIQALRNLIKQGEFEDGKKTAGWHAKDVKRNRQWQASDEIKQQLNEHLTQTLSSCAEFTARTYAKNLMPFIVSLSTQGGGYGDHIDDALMHHEHLVRTDISCTVFLSDPNEYDGGELVMTLGGVEMSYKLNAGDVIIYPSTTLHRVNPVTSGSRLVALTWIESLVSGADKREMLYDLDCARKGIMGQQGKTSEFDLITKTHANLLRRWATT</sequence>
<evidence type="ECO:0000256" key="4">
    <source>
        <dbReference type="ARBA" id="ARBA00022964"/>
    </source>
</evidence>
<gene>
    <name evidence="9" type="ORF">D5R81_14060</name>
</gene>
<evidence type="ECO:0000256" key="6">
    <source>
        <dbReference type="ARBA" id="ARBA00023004"/>
    </source>
</evidence>
<dbReference type="Gene3D" id="2.60.120.620">
    <property type="entry name" value="q2cbj1_9rhob like domain"/>
    <property type="match status" value="1"/>
</dbReference>
<dbReference type="SMART" id="SM00702">
    <property type="entry name" value="P4Hc"/>
    <property type="match status" value="1"/>
</dbReference>
<dbReference type="Pfam" id="PF13640">
    <property type="entry name" value="2OG-FeII_Oxy_3"/>
    <property type="match status" value="1"/>
</dbReference>
<keyword evidence="3 7" id="KW-0847">Vitamin C</keyword>
<dbReference type="Gene3D" id="4.10.860.20">
    <property type="entry name" value="Rabenosyn, Rab binding domain"/>
    <property type="match status" value="1"/>
</dbReference>
<keyword evidence="6 7" id="KW-0408">Iron</keyword>
<dbReference type="NCBIfam" id="NF003974">
    <property type="entry name" value="PRK05467.1-3"/>
    <property type="match status" value="1"/>
</dbReference>
<feature type="binding site" evidence="7">
    <location>
        <position position="109"/>
    </location>
    <ligand>
        <name>Fe cation</name>
        <dbReference type="ChEBI" id="CHEBI:24875"/>
    </ligand>
</feature>
<dbReference type="InterPro" id="IPR023550">
    <property type="entry name" value="PKHD_hydroxylase"/>
</dbReference>
<feature type="domain" description="Fe2OG dioxygenase" evidence="8">
    <location>
        <begin position="88"/>
        <end position="186"/>
    </location>
</feature>
<feature type="binding site" evidence="7">
    <location>
        <position position="167"/>
    </location>
    <ligand>
        <name>Fe cation</name>
        <dbReference type="ChEBI" id="CHEBI:24875"/>
    </ligand>
</feature>
<dbReference type="OrthoDB" id="9812472at2"/>
<keyword evidence="4 7" id="KW-0223">Dioxygenase</keyword>
<dbReference type="InterPro" id="IPR005123">
    <property type="entry name" value="Oxoglu/Fe-dep_dioxygenase_dom"/>
</dbReference>
<dbReference type="InterPro" id="IPR006620">
    <property type="entry name" value="Pro_4_hyd_alph"/>
</dbReference>
<name>A0A3A6TG18_9GAMM</name>
<dbReference type="Pfam" id="PF18331">
    <property type="entry name" value="PKHD_C"/>
    <property type="match status" value="1"/>
</dbReference>
<dbReference type="EMBL" id="QYYH01000096">
    <property type="protein sequence ID" value="RJY10695.1"/>
    <property type="molecule type" value="Genomic_DNA"/>
</dbReference>
<dbReference type="Proteomes" id="UP000273022">
    <property type="component" value="Unassembled WGS sequence"/>
</dbReference>
<accession>A0A3A6TG18</accession>
<protein>
    <submittedName>
        <fullName evidence="9">Fe2+-dependent dioxygenase</fullName>
    </submittedName>
</protein>
<dbReference type="GO" id="GO:0016706">
    <property type="term" value="F:2-oxoglutarate-dependent dioxygenase activity"/>
    <property type="evidence" value="ECO:0007669"/>
    <property type="project" value="UniProtKB-UniRule"/>
</dbReference>
<dbReference type="PANTHER" id="PTHR41536:SF1">
    <property type="entry name" value="PKHD-TYPE HYDROXYLASE YBIX"/>
    <property type="match status" value="1"/>
</dbReference>
<evidence type="ECO:0000313" key="9">
    <source>
        <dbReference type="EMBL" id="RJY10695.1"/>
    </source>
</evidence>
<organism evidence="9 10">
    <name type="scientific">Parashewanella spongiae</name>
    <dbReference type="NCBI Taxonomy" id="342950"/>
    <lineage>
        <taxon>Bacteria</taxon>
        <taxon>Pseudomonadati</taxon>
        <taxon>Pseudomonadota</taxon>
        <taxon>Gammaproteobacteria</taxon>
        <taxon>Alteromonadales</taxon>
        <taxon>Shewanellaceae</taxon>
        <taxon>Parashewanella</taxon>
    </lineage>
</organism>
<evidence type="ECO:0000256" key="7">
    <source>
        <dbReference type="HAMAP-Rule" id="MF_00657"/>
    </source>
</evidence>
<dbReference type="SUPFAM" id="SSF51197">
    <property type="entry name" value="Clavaminate synthase-like"/>
    <property type="match status" value="1"/>
</dbReference>
<dbReference type="GO" id="GO:0005506">
    <property type="term" value="F:iron ion binding"/>
    <property type="evidence" value="ECO:0007669"/>
    <property type="project" value="UniProtKB-UniRule"/>
</dbReference>
<dbReference type="GO" id="GO:0006879">
    <property type="term" value="P:intracellular iron ion homeostasis"/>
    <property type="evidence" value="ECO:0007669"/>
    <property type="project" value="TreeGrafter"/>
</dbReference>
<feature type="binding site" evidence="7">
    <location>
        <position position="107"/>
    </location>
    <ligand>
        <name>Fe cation</name>
        <dbReference type="ChEBI" id="CHEBI:24875"/>
    </ligand>
</feature>
<comment type="cofactor">
    <cofactor evidence="7">
        <name>Fe(2+)</name>
        <dbReference type="ChEBI" id="CHEBI:29033"/>
    </cofactor>
    <text evidence="7">Binds 1 Fe(2+) ion per subunit.</text>
</comment>
<evidence type="ECO:0000256" key="5">
    <source>
        <dbReference type="ARBA" id="ARBA00023002"/>
    </source>
</evidence>
<dbReference type="PANTHER" id="PTHR41536">
    <property type="entry name" value="PKHD-TYPE HYDROXYLASE YBIX"/>
    <property type="match status" value="1"/>
</dbReference>
<keyword evidence="2 7" id="KW-0479">Metal-binding</keyword>
<comment type="cofactor">
    <cofactor evidence="1 7">
        <name>L-ascorbate</name>
        <dbReference type="ChEBI" id="CHEBI:38290"/>
    </cofactor>
</comment>
<evidence type="ECO:0000256" key="3">
    <source>
        <dbReference type="ARBA" id="ARBA00022896"/>
    </source>
</evidence>
<evidence type="ECO:0000256" key="2">
    <source>
        <dbReference type="ARBA" id="ARBA00022723"/>
    </source>
</evidence>
<keyword evidence="10" id="KW-1185">Reference proteome</keyword>
<evidence type="ECO:0000256" key="1">
    <source>
        <dbReference type="ARBA" id="ARBA00001961"/>
    </source>
</evidence>
<proteinExistence type="inferred from homology"/>
<dbReference type="NCBIfam" id="NF003975">
    <property type="entry name" value="PRK05467.1-4"/>
    <property type="match status" value="1"/>
</dbReference>
<keyword evidence="5 7" id="KW-0560">Oxidoreductase</keyword>
<dbReference type="AlphaFoldDB" id="A0A3A6TG18"/>
<evidence type="ECO:0000259" key="8">
    <source>
        <dbReference type="PROSITE" id="PS51471"/>
    </source>
</evidence>
<evidence type="ECO:0000313" key="10">
    <source>
        <dbReference type="Proteomes" id="UP000273022"/>
    </source>
</evidence>
<comment type="caution">
    <text evidence="9">The sequence shown here is derived from an EMBL/GenBank/DDBJ whole genome shotgun (WGS) entry which is preliminary data.</text>
</comment>
<dbReference type="InterPro" id="IPR041097">
    <property type="entry name" value="PKHD_C"/>
</dbReference>
<dbReference type="PROSITE" id="PS51471">
    <property type="entry name" value="FE2OG_OXY"/>
    <property type="match status" value="1"/>
</dbReference>
<dbReference type="InterPro" id="IPR044862">
    <property type="entry name" value="Pro_4_hyd_alph_FE2OG_OXY"/>
</dbReference>
<dbReference type="HAMAP" id="MF_00657">
    <property type="entry name" value="Hydroxyl_YbiX"/>
    <property type="match status" value="1"/>
</dbReference>
<dbReference type="GO" id="GO:0031418">
    <property type="term" value="F:L-ascorbic acid binding"/>
    <property type="evidence" value="ECO:0007669"/>
    <property type="project" value="UniProtKB-KW"/>
</dbReference>
<feature type="binding site" evidence="7">
    <location>
        <position position="177"/>
    </location>
    <ligand>
        <name>2-oxoglutarate</name>
        <dbReference type="ChEBI" id="CHEBI:16810"/>
    </ligand>
</feature>
<reference evidence="9 10" key="1">
    <citation type="submission" date="2018-09" db="EMBL/GenBank/DDBJ databases">
        <title>Phylogeny of the Shewanellaceae, and recommendation for two new genera, Pseudoshewanella and Parashewanella.</title>
        <authorList>
            <person name="Wang G."/>
        </authorList>
    </citation>
    <scope>NUCLEOTIDE SEQUENCE [LARGE SCALE GENOMIC DNA]</scope>
    <source>
        <strain evidence="9 10">KCTC 22492</strain>
    </source>
</reference>